<accession>A0A0V0YQ84</accession>
<evidence type="ECO:0000313" key="3">
    <source>
        <dbReference type="Proteomes" id="UP000054783"/>
    </source>
</evidence>
<evidence type="ECO:0000256" key="1">
    <source>
        <dbReference type="SAM" id="Phobius"/>
    </source>
</evidence>
<feature type="transmembrane region" description="Helical" evidence="1">
    <location>
        <begin position="12"/>
        <end position="30"/>
    </location>
</feature>
<comment type="caution">
    <text evidence="2">The sequence shown here is derived from an EMBL/GenBank/DDBJ whole genome shotgun (WGS) entry which is preliminary data.</text>
</comment>
<keyword evidence="1" id="KW-1133">Transmembrane helix</keyword>
<organism evidence="2 3">
    <name type="scientific">Trichinella patagoniensis</name>
    <dbReference type="NCBI Taxonomy" id="990121"/>
    <lineage>
        <taxon>Eukaryota</taxon>
        <taxon>Metazoa</taxon>
        <taxon>Ecdysozoa</taxon>
        <taxon>Nematoda</taxon>
        <taxon>Enoplea</taxon>
        <taxon>Dorylaimia</taxon>
        <taxon>Trichinellida</taxon>
        <taxon>Trichinellidae</taxon>
        <taxon>Trichinella</taxon>
    </lineage>
</organism>
<dbReference type="AlphaFoldDB" id="A0A0V0YQ84"/>
<reference evidence="2 3" key="1">
    <citation type="submission" date="2015-01" db="EMBL/GenBank/DDBJ databases">
        <title>Evolution of Trichinella species and genotypes.</title>
        <authorList>
            <person name="Korhonen P.K."/>
            <person name="Edoardo P."/>
            <person name="Giuseppe L.R."/>
            <person name="Gasser R.B."/>
        </authorList>
    </citation>
    <scope>NUCLEOTIDE SEQUENCE [LARGE SCALE GENOMIC DNA]</scope>
    <source>
        <strain evidence="2">ISS2496</strain>
    </source>
</reference>
<proteinExistence type="predicted"/>
<gene>
    <name evidence="2" type="ORF">T12_6537</name>
</gene>
<keyword evidence="3" id="KW-1185">Reference proteome</keyword>
<evidence type="ECO:0000313" key="2">
    <source>
        <dbReference type="EMBL" id="KRY02267.1"/>
    </source>
</evidence>
<dbReference type="EMBL" id="JYDQ01004024">
    <property type="protein sequence ID" value="KRY02267.1"/>
    <property type="molecule type" value="Genomic_DNA"/>
</dbReference>
<dbReference type="Proteomes" id="UP000054783">
    <property type="component" value="Unassembled WGS sequence"/>
</dbReference>
<name>A0A0V0YQ84_9BILA</name>
<dbReference type="OrthoDB" id="5928797at2759"/>
<keyword evidence="1" id="KW-0812">Transmembrane</keyword>
<sequence>MKKPRTSVTKCMTLRLLYTSFLTGLLTVFLNGN</sequence>
<protein>
    <submittedName>
        <fullName evidence="2">Uncharacterized protein</fullName>
    </submittedName>
</protein>
<keyword evidence="1" id="KW-0472">Membrane</keyword>